<dbReference type="Pfam" id="PF06804">
    <property type="entry name" value="Lipoprotein_18"/>
    <property type="match status" value="1"/>
</dbReference>
<accession>A0ABQ1H2J5</accession>
<keyword evidence="3 4" id="KW-0998">Cell outer membrane</keyword>
<dbReference type="Gene3D" id="3.30.530.50">
    <property type="match status" value="1"/>
</dbReference>
<dbReference type="PIRSF" id="PIRSF026343">
    <property type="entry name" value="NlpB"/>
    <property type="match status" value="1"/>
</dbReference>
<keyword evidence="6" id="KW-1185">Reference proteome</keyword>
<comment type="subcellular location">
    <subcellularLocation>
        <location evidence="4">Cell outer membrane</location>
    </subcellularLocation>
</comment>
<comment type="similarity">
    <text evidence="4">Belongs to the BamC family.</text>
</comment>
<dbReference type="NCBIfam" id="NF008674">
    <property type="entry name" value="PRK11679.1"/>
    <property type="match status" value="1"/>
</dbReference>
<dbReference type="InterPro" id="IPR010653">
    <property type="entry name" value="NlpB/DapX"/>
</dbReference>
<proteinExistence type="inferred from homology"/>
<evidence type="ECO:0000256" key="2">
    <source>
        <dbReference type="ARBA" id="ARBA00023136"/>
    </source>
</evidence>
<dbReference type="Proteomes" id="UP000627464">
    <property type="component" value="Unassembled WGS sequence"/>
</dbReference>
<keyword evidence="2 4" id="KW-0472">Membrane</keyword>
<reference evidence="6" key="1">
    <citation type="journal article" date="2019" name="Int. J. Syst. Evol. Microbiol.">
        <title>The Global Catalogue of Microorganisms (GCM) 10K type strain sequencing project: providing services to taxonomists for standard genome sequencing and annotation.</title>
        <authorList>
            <consortium name="The Broad Institute Genomics Platform"/>
            <consortium name="The Broad Institute Genome Sequencing Center for Infectious Disease"/>
            <person name="Wu L."/>
            <person name="Ma J."/>
        </authorList>
    </citation>
    <scope>NUCLEOTIDE SEQUENCE [LARGE SCALE GENOMIC DNA]</scope>
    <source>
        <strain evidence="6">CGMCC 1.12806</strain>
    </source>
</reference>
<comment type="caution">
    <text evidence="5">The sequence shown here is derived from an EMBL/GenBank/DDBJ whole genome shotgun (WGS) entry which is preliminary data.</text>
</comment>
<dbReference type="InterPro" id="IPR014524">
    <property type="entry name" value="BamC"/>
</dbReference>
<gene>
    <name evidence="4 5" type="primary">bamC</name>
    <name evidence="5" type="ORF">GCM10011328_32750</name>
</gene>
<sequence>MACSLVQKTRLQKSMVAKVVGVSLIMLLAACSSDQRYKRQVNGDEAYLEAPPVSELKAPAGMILPLQNGTYDIPRGELNGNIGKQLDIRPPMQPLALFNGSRTQFTGDSGTVLLEKTPQNSDLWNNVVKAVQQNNFKIASRDDANQTLSTDMVDWNRADEDFQYQGRYQISVQQQNYQLALTVKTLELKQQNKVITSPAEIQRYNSQMLNVITASLDKVQQDAQARLDNRKVGEIDVQSGADDTGLPVLIVRTTYGVVWDRLPNALAKAGMKVTDSSRPQGTLSVTYKPLSDGEWDTLGAKDPGLTSGDYKLQVGDLENRSSLQFLDPKGHALSQSQNDAMVAVMQAAFNQSSATK</sequence>
<comment type="function">
    <text evidence="4">Part of the outer membrane protein assembly complex, which is involved in assembly and insertion of beta-barrel proteins into the outer membrane.</text>
</comment>
<comment type="subunit">
    <text evidence="4">Part of the Bam complex, which is composed of the outer membrane protein BamA, and four lipoproteins BamB, BamC, BamD and BamE.</text>
</comment>
<dbReference type="EMBL" id="BMFZ01000009">
    <property type="protein sequence ID" value="GGA54721.1"/>
    <property type="molecule type" value="Genomic_DNA"/>
</dbReference>
<evidence type="ECO:0000256" key="4">
    <source>
        <dbReference type="HAMAP-Rule" id="MF_00924"/>
    </source>
</evidence>
<dbReference type="HAMAP" id="MF_00924">
    <property type="entry name" value="OM_assembly_BamC"/>
    <property type="match status" value="1"/>
</dbReference>
<keyword evidence="1 4" id="KW-0732">Signal</keyword>
<evidence type="ECO:0000256" key="1">
    <source>
        <dbReference type="ARBA" id="ARBA00022729"/>
    </source>
</evidence>
<evidence type="ECO:0000313" key="5">
    <source>
        <dbReference type="EMBL" id="GGA54721.1"/>
    </source>
</evidence>
<evidence type="ECO:0000256" key="3">
    <source>
        <dbReference type="ARBA" id="ARBA00023237"/>
    </source>
</evidence>
<dbReference type="Gene3D" id="3.30.310.170">
    <property type="entry name" value="Outer membrane protein assembly factor BamC"/>
    <property type="match status" value="1"/>
</dbReference>
<dbReference type="RefSeq" id="WP_188474612.1">
    <property type="nucleotide sequence ID" value="NZ_BMFZ01000009.1"/>
</dbReference>
<organism evidence="5 6">
    <name type="scientific">Hafnia psychrotolerans</name>
    <dbReference type="NCBI Taxonomy" id="1477018"/>
    <lineage>
        <taxon>Bacteria</taxon>
        <taxon>Pseudomonadati</taxon>
        <taxon>Pseudomonadota</taxon>
        <taxon>Gammaproteobacteria</taxon>
        <taxon>Enterobacterales</taxon>
        <taxon>Hafniaceae</taxon>
        <taxon>Hafnia</taxon>
    </lineage>
</organism>
<protein>
    <recommendedName>
        <fullName evidence="4">Outer membrane protein assembly factor BamC</fullName>
    </recommendedName>
</protein>
<dbReference type="InterPro" id="IPR042268">
    <property type="entry name" value="BamC_C"/>
</dbReference>
<evidence type="ECO:0000313" key="6">
    <source>
        <dbReference type="Proteomes" id="UP000627464"/>
    </source>
</evidence>
<name>A0ABQ1H2J5_9GAMM</name>